<evidence type="ECO:0000256" key="1">
    <source>
        <dbReference type="SAM" id="Phobius"/>
    </source>
</evidence>
<accession>A0ABU3KDA3</accession>
<dbReference type="Proteomes" id="UP001529481">
    <property type="component" value="Unassembled WGS sequence"/>
</dbReference>
<evidence type="ECO:0000313" key="2">
    <source>
        <dbReference type="EMBL" id="MDT7508647.1"/>
    </source>
</evidence>
<comment type="caution">
    <text evidence="2">The sequence shown here is derived from an EMBL/GenBank/DDBJ whole genome shotgun (WGS) entry which is preliminary data.</text>
</comment>
<keyword evidence="3" id="KW-1185">Reference proteome</keyword>
<evidence type="ECO:0000313" key="3">
    <source>
        <dbReference type="Proteomes" id="UP001529481"/>
    </source>
</evidence>
<keyword evidence="1" id="KW-0472">Membrane</keyword>
<feature type="transmembrane region" description="Helical" evidence="1">
    <location>
        <begin position="82"/>
        <end position="103"/>
    </location>
</feature>
<reference evidence="2 3" key="1">
    <citation type="submission" date="2023-06" db="EMBL/GenBank/DDBJ databases">
        <authorList>
            <person name="Pascarelli S."/>
        </authorList>
    </citation>
    <scope>NUCLEOTIDE SEQUENCE [LARGE SCALE GENOMIC DNA]</scope>
    <source>
        <strain evidence="2 3">H1HS16N</strain>
    </source>
</reference>
<keyword evidence="1" id="KW-0812">Transmembrane</keyword>
<feature type="transmembrane region" description="Helical" evidence="1">
    <location>
        <begin position="124"/>
        <end position="144"/>
    </location>
</feature>
<gene>
    <name evidence="2" type="ORF">QRX41_00660</name>
</gene>
<keyword evidence="1" id="KW-1133">Transmembrane helix</keyword>
<proteinExistence type="predicted"/>
<name>A0ABU3KDA3_9BIFI</name>
<reference evidence="3" key="2">
    <citation type="submission" date="2023-07" db="EMBL/GenBank/DDBJ databases">
        <title>Bifidobacterium spp. in honeybee.</title>
        <authorList>
            <person name="Olofsson T."/>
        </authorList>
    </citation>
    <scope>NUCLEOTIDE SEQUENCE [LARGE SCALE GENOMIC DNA]</scope>
    <source>
        <strain evidence="3">H1HS16N</strain>
    </source>
</reference>
<organism evidence="2 3">
    <name type="scientific">Bifidobacterium kimbladii</name>
    <dbReference type="NCBI Taxonomy" id="1293826"/>
    <lineage>
        <taxon>Bacteria</taxon>
        <taxon>Bacillati</taxon>
        <taxon>Actinomycetota</taxon>
        <taxon>Actinomycetes</taxon>
        <taxon>Bifidobacteriales</taxon>
        <taxon>Bifidobacteriaceae</taxon>
        <taxon>Bifidobacterium</taxon>
    </lineage>
</organism>
<dbReference type="RefSeq" id="WP_313838070.1">
    <property type="nucleotide sequence ID" value="NZ_JASTZZ010000001.1"/>
</dbReference>
<protein>
    <submittedName>
        <fullName evidence="2">Zinc ribbon domain-containing protein</fullName>
    </submittedName>
</protein>
<dbReference type="EMBL" id="JASTZZ010000001">
    <property type="protein sequence ID" value="MDT7508647.1"/>
    <property type="molecule type" value="Genomic_DNA"/>
</dbReference>
<sequence>MRCPFCFKDISDTSKFCPECGGNLVKGSSGSNIINASGDNRIIGHLIQGNTGTIVINDLKKDAAAPTVKAIPVWRSPITQSILGWIGTITGVIGLLPFGNLLAKGYRFFQNWRNPADRTMDNRYIIDFLIVAIVVLLLSGIIALRRITKRELTYPVMFGFGISGIGKRISLVKIESTPCPRCGGSLHYRNCPTKTRIVTYSDGSRKKTVLEKKPFVVCTRNADHRWLVDATLLSELG</sequence>